<evidence type="ECO:0000313" key="1">
    <source>
        <dbReference type="EMBL" id="WNY25999.1"/>
    </source>
</evidence>
<dbReference type="Proteomes" id="UP001303587">
    <property type="component" value="Chromosome"/>
</dbReference>
<keyword evidence="2" id="KW-1185">Reference proteome</keyword>
<dbReference type="AlphaFoldDB" id="A0AA96ZUU3"/>
<organism evidence="1 2">
    <name type="scientific">Methanolapillus millepedarum</name>
    <dbReference type="NCBI Taxonomy" id="3028296"/>
    <lineage>
        <taxon>Archaea</taxon>
        <taxon>Methanobacteriati</taxon>
        <taxon>Methanobacteriota</taxon>
        <taxon>Stenosarchaea group</taxon>
        <taxon>Methanomicrobia</taxon>
        <taxon>Methanosarcinales</taxon>
        <taxon>Methanosarcinaceae</taxon>
        <taxon>Methanolapillus</taxon>
    </lineage>
</organism>
<dbReference type="RefSeq" id="WP_338102337.1">
    <property type="nucleotide sequence ID" value="NZ_CP131060.1"/>
</dbReference>
<reference evidence="1 2" key="1">
    <citation type="submission" date="2023-07" db="EMBL/GenBank/DDBJ databases">
        <title>Closed genoem sequence of Methanosarcinaceae archaeon Ac7.</title>
        <authorList>
            <person name="Poehlein A."/>
            <person name="Protasov E."/>
            <person name="Platt K."/>
            <person name="Reeh H."/>
            <person name="Daniel R."/>
            <person name="Brune A."/>
        </authorList>
    </citation>
    <scope>NUCLEOTIDE SEQUENCE [LARGE SCALE GENOMIC DNA]</scope>
    <source>
        <strain evidence="1 2">Ac7</strain>
    </source>
</reference>
<sequence>MSTNLLKNPFKNINRYSGQLYHGTTKESAAKIMTDNFTMSSKNTLHLGQGVYFYDNEIYAIWWTLRDYMKKQSDDIEELDSDTGTNKKKWEEFYQKVYGYFEERFAVIETCFENVRCLDLDNVKNKLTLEEIYVKFYRKTIISKELKGLSVYEFLFKCSNFKDEYDMIVLTTNNYSTMIGRPKDHRLFPYMNLPYRIYCLKNIKAIKSVEKINIELENIEDCIHFVVLKNKLYEKKERRKMYKNNRIREISENYKFKEKIEDEANDGTISRRLVQGVFDFLDSLTDEEFERMLDECGNNDDNVPNGPFHMSREDYERVKDMDPETAVRELGW</sequence>
<dbReference type="SUPFAM" id="SSF56399">
    <property type="entry name" value="ADP-ribosylation"/>
    <property type="match status" value="1"/>
</dbReference>
<protein>
    <submittedName>
        <fullName evidence="1">Uncharacterized protein</fullName>
    </submittedName>
</protein>
<dbReference type="EMBL" id="CP131060">
    <property type="protein sequence ID" value="WNY25999.1"/>
    <property type="molecule type" value="Genomic_DNA"/>
</dbReference>
<proteinExistence type="predicted"/>
<name>A0AA96ZUU3_9EURY</name>
<gene>
    <name evidence="1" type="ORF">MsAc7_15710</name>
</gene>
<accession>A0AA96ZUU3</accession>
<evidence type="ECO:0000313" key="2">
    <source>
        <dbReference type="Proteomes" id="UP001303587"/>
    </source>
</evidence>
<dbReference type="Gene3D" id="3.90.175.10">
    <property type="entry name" value="Diphtheria Toxin, domain 1"/>
    <property type="match status" value="1"/>
</dbReference>
<dbReference type="GeneID" id="89230665"/>